<proteinExistence type="predicted"/>
<dbReference type="EnsemblPlants" id="KQK88242">
    <property type="protein sequence ID" value="KQK88242"/>
    <property type="gene ID" value="SETIT_036545mg"/>
</dbReference>
<organism evidence="2 3">
    <name type="scientific">Setaria italica</name>
    <name type="common">Foxtail millet</name>
    <name type="synonym">Panicum italicum</name>
    <dbReference type="NCBI Taxonomy" id="4555"/>
    <lineage>
        <taxon>Eukaryota</taxon>
        <taxon>Viridiplantae</taxon>
        <taxon>Streptophyta</taxon>
        <taxon>Embryophyta</taxon>
        <taxon>Tracheophyta</taxon>
        <taxon>Spermatophyta</taxon>
        <taxon>Magnoliopsida</taxon>
        <taxon>Liliopsida</taxon>
        <taxon>Poales</taxon>
        <taxon>Poaceae</taxon>
        <taxon>PACMAD clade</taxon>
        <taxon>Panicoideae</taxon>
        <taxon>Panicodae</taxon>
        <taxon>Paniceae</taxon>
        <taxon>Cenchrinae</taxon>
        <taxon>Setaria</taxon>
    </lineage>
</organism>
<feature type="region of interest" description="Disordered" evidence="1">
    <location>
        <begin position="207"/>
        <end position="268"/>
    </location>
</feature>
<keyword evidence="3" id="KW-1185">Reference proteome</keyword>
<feature type="compositionally biased region" description="Basic and acidic residues" evidence="1">
    <location>
        <begin position="228"/>
        <end position="252"/>
    </location>
</feature>
<reference evidence="2" key="2">
    <citation type="submission" date="2018-08" db="UniProtKB">
        <authorList>
            <consortium name="EnsemblPlants"/>
        </authorList>
    </citation>
    <scope>IDENTIFICATION</scope>
    <source>
        <strain evidence="2">Yugu1</strain>
    </source>
</reference>
<evidence type="ECO:0000313" key="3">
    <source>
        <dbReference type="Proteomes" id="UP000004995"/>
    </source>
</evidence>
<reference evidence="3" key="1">
    <citation type="journal article" date="2012" name="Nat. Biotechnol.">
        <title>Reference genome sequence of the model plant Setaria.</title>
        <authorList>
            <person name="Bennetzen J.L."/>
            <person name="Schmutz J."/>
            <person name="Wang H."/>
            <person name="Percifield R."/>
            <person name="Hawkins J."/>
            <person name="Pontaroli A.C."/>
            <person name="Estep M."/>
            <person name="Feng L."/>
            <person name="Vaughn J.N."/>
            <person name="Grimwood J."/>
            <person name="Jenkins J."/>
            <person name="Barry K."/>
            <person name="Lindquist E."/>
            <person name="Hellsten U."/>
            <person name="Deshpande S."/>
            <person name="Wang X."/>
            <person name="Wu X."/>
            <person name="Mitros T."/>
            <person name="Triplett J."/>
            <person name="Yang X."/>
            <person name="Ye C.Y."/>
            <person name="Mauro-Herrera M."/>
            <person name="Wang L."/>
            <person name="Li P."/>
            <person name="Sharma M."/>
            <person name="Sharma R."/>
            <person name="Ronald P.C."/>
            <person name="Panaud O."/>
            <person name="Kellogg E.A."/>
            <person name="Brutnell T.P."/>
            <person name="Doust A.N."/>
            <person name="Tuskan G.A."/>
            <person name="Rokhsar D."/>
            <person name="Devos K.M."/>
        </authorList>
    </citation>
    <scope>NUCLEOTIDE SEQUENCE [LARGE SCALE GENOMIC DNA]</scope>
    <source>
        <strain evidence="3">cv. Yugu1</strain>
    </source>
</reference>
<dbReference type="EMBL" id="AGNK02005503">
    <property type="status" value="NOT_ANNOTATED_CDS"/>
    <property type="molecule type" value="Genomic_DNA"/>
</dbReference>
<feature type="region of interest" description="Disordered" evidence="1">
    <location>
        <begin position="107"/>
        <end position="140"/>
    </location>
</feature>
<sequence length="332" mass="33508">MMATGPDTFSADCEKLSNVCLSPSNTVPVKSVNSRTARTVASARFWGRTRVTRKLGASCTPMRPVPSALVSGTTVSSTDCLSTAPGAVLETVMGTFLLGLALMRSTRTGTDGSGAAPGTARMMEDLGDQHPGELRLDGDADGERLRVDDEEGEGEVGGDAGGHDEEAVGDGAVAEEVGVVGREARLRVVVGEANVAAERDGAERVLDGAEAEAGERRAETDGELGDVDAPRRRSEEVARLVDQHDGGKDGGRGGHGLDAGKKVRRGGGGGGGLGEVAVAAAREREVHGEVVMGVRMEGGRAAELGGWGEMGGNHGGRGGGGGGGGGRGGRSG</sequence>
<protein>
    <submittedName>
        <fullName evidence="2">Uncharacterized protein</fullName>
    </submittedName>
</protein>
<dbReference type="AlphaFoldDB" id="K4ACD8"/>
<dbReference type="HOGENOM" id="CLU_837842_0_0_1"/>
<evidence type="ECO:0000313" key="2">
    <source>
        <dbReference type="EnsemblPlants" id="KQK88242"/>
    </source>
</evidence>
<dbReference type="eggNOG" id="KOG0632">
    <property type="taxonomic scope" value="Eukaryota"/>
</dbReference>
<dbReference type="Gramene" id="KQK88242">
    <property type="protein sequence ID" value="KQK88242"/>
    <property type="gene ID" value="SETIT_036545mg"/>
</dbReference>
<accession>K4ACD8</accession>
<evidence type="ECO:0000256" key="1">
    <source>
        <dbReference type="SAM" id="MobiDB-lite"/>
    </source>
</evidence>
<dbReference type="Proteomes" id="UP000004995">
    <property type="component" value="Unassembled WGS sequence"/>
</dbReference>
<feature type="region of interest" description="Disordered" evidence="1">
    <location>
        <begin position="308"/>
        <end position="332"/>
    </location>
</feature>
<name>K4ACD8_SETIT</name>
<feature type="compositionally biased region" description="Basic and acidic residues" evidence="1">
    <location>
        <begin position="207"/>
        <end position="220"/>
    </location>
</feature>
<dbReference type="InParanoid" id="K4ACD8"/>
<feature type="compositionally biased region" description="Basic and acidic residues" evidence="1">
    <location>
        <begin position="122"/>
        <end position="140"/>
    </location>
</feature>